<dbReference type="PANTHER" id="PTHR43537">
    <property type="entry name" value="TRANSCRIPTIONAL REGULATOR, GNTR FAMILY"/>
    <property type="match status" value="1"/>
</dbReference>
<feature type="domain" description="HTH gntR-type" evidence="4">
    <location>
        <begin position="15"/>
        <end position="82"/>
    </location>
</feature>
<dbReference type="InterPro" id="IPR000524">
    <property type="entry name" value="Tscrpt_reg_HTH_GntR"/>
</dbReference>
<dbReference type="SMART" id="SM00345">
    <property type="entry name" value="HTH_GNTR"/>
    <property type="match status" value="1"/>
</dbReference>
<dbReference type="RefSeq" id="WP_052312183.1">
    <property type="nucleotide sequence ID" value="NZ_JAACYR010000016.1"/>
</dbReference>
<dbReference type="InterPro" id="IPR036390">
    <property type="entry name" value="WH_DNA-bd_sf"/>
</dbReference>
<evidence type="ECO:0000313" key="5">
    <source>
        <dbReference type="EMBL" id="NDJ88780.1"/>
    </source>
</evidence>
<evidence type="ECO:0000313" key="8">
    <source>
        <dbReference type="Proteomes" id="UP000092668"/>
    </source>
</evidence>
<dbReference type="EMBL" id="JAACYR010000016">
    <property type="protein sequence ID" value="NDJ88780.1"/>
    <property type="molecule type" value="Genomic_DNA"/>
</dbReference>
<dbReference type="Gene3D" id="1.10.10.10">
    <property type="entry name" value="Winged helix-like DNA-binding domain superfamily/Winged helix DNA-binding domain"/>
    <property type="match status" value="1"/>
</dbReference>
<dbReference type="STRING" id="354243.BST28_20795"/>
<evidence type="ECO:0000313" key="7">
    <source>
        <dbReference type="EMBL" id="ORA76460.1"/>
    </source>
</evidence>
<evidence type="ECO:0000256" key="1">
    <source>
        <dbReference type="ARBA" id="ARBA00023015"/>
    </source>
</evidence>
<dbReference type="SUPFAM" id="SSF48008">
    <property type="entry name" value="GntR ligand-binding domain-like"/>
    <property type="match status" value="1"/>
</dbReference>
<evidence type="ECO:0000256" key="2">
    <source>
        <dbReference type="ARBA" id="ARBA00023125"/>
    </source>
</evidence>
<dbReference type="PATRIC" id="fig|354243.3.peg.3685"/>
<reference evidence="6 8" key="1">
    <citation type="submission" date="2015-06" db="EMBL/GenBank/DDBJ databases">
        <title>Genome sequence of Mycobacterium kumamotonense strain Roo.</title>
        <authorList>
            <person name="Greninger A.L."/>
            <person name="Cunningham G."/>
            <person name="Miller S."/>
        </authorList>
    </citation>
    <scope>NUCLEOTIDE SEQUENCE [LARGE SCALE GENOMIC DNA]</scope>
    <source>
        <strain evidence="6 8">Roo</strain>
    </source>
</reference>
<evidence type="ECO:0000313" key="9">
    <source>
        <dbReference type="Proteomes" id="UP000192713"/>
    </source>
</evidence>
<gene>
    <name evidence="6" type="ORF">ACT18_17820</name>
    <name evidence="7" type="ORF">BST28_20795</name>
    <name evidence="5" type="ORF">GWR20_06340</name>
</gene>
<evidence type="ECO:0000259" key="4">
    <source>
        <dbReference type="PROSITE" id="PS50949"/>
    </source>
</evidence>
<proteinExistence type="predicted"/>
<reference evidence="7 9" key="2">
    <citation type="submission" date="2017-02" db="EMBL/GenBank/DDBJ databases">
        <title>The new phylogeny of genus Mycobacterium.</title>
        <authorList>
            <person name="Tortoli E."/>
            <person name="Trovato A."/>
            <person name="Cirillo D.M."/>
        </authorList>
    </citation>
    <scope>NUCLEOTIDE SEQUENCE [LARGE SCALE GENOMIC DNA]</scope>
    <source>
        <strain evidence="7 9">DSM 45093</strain>
    </source>
</reference>
<evidence type="ECO:0000313" key="10">
    <source>
        <dbReference type="Proteomes" id="UP000466523"/>
    </source>
</evidence>
<keyword evidence="3" id="KW-0804">Transcription</keyword>
<keyword evidence="1" id="KW-0805">Transcription regulation</keyword>
<dbReference type="EMBL" id="MVHU01000047">
    <property type="protein sequence ID" value="ORA76460.1"/>
    <property type="molecule type" value="Genomic_DNA"/>
</dbReference>
<dbReference type="Proteomes" id="UP000466523">
    <property type="component" value="Unassembled WGS sequence"/>
</dbReference>
<dbReference type="InterPro" id="IPR011711">
    <property type="entry name" value="GntR_C"/>
</dbReference>
<evidence type="ECO:0000313" key="6">
    <source>
        <dbReference type="EMBL" id="OBY30400.1"/>
    </source>
</evidence>
<protein>
    <submittedName>
        <fullName evidence="6">GntR family transcriptional regulator</fullName>
    </submittedName>
</protein>
<dbReference type="PANTHER" id="PTHR43537:SF45">
    <property type="entry name" value="GNTR FAMILY REGULATORY PROTEIN"/>
    <property type="match status" value="1"/>
</dbReference>
<dbReference type="PROSITE" id="PS50949">
    <property type="entry name" value="HTH_GNTR"/>
    <property type="match status" value="1"/>
</dbReference>
<dbReference type="Proteomes" id="UP000092668">
    <property type="component" value="Unassembled WGS sequence"/>
</dbReference>
<dbReference type="InterPro" id="IPR036388">
    <property type="entry name" value="WH-like_DNA-bd_sf"/>
</dbReference>
<dbReference type="InterPro" id="IPR008920">
    <property type="entry name" value="TF_FadR/GntR_C"/>
</dbReference>
<dbReference type="OrthoDB" id="5243844at2"/>
<dbReference type="GO" id="GO:0003677">
    <property type="term" value="F:DNA binding"/>
    <property type="evidence" value="ECO:0007669"/>
    <property type="project" value="UniProtKB-KW"/>
</dbReference>
<organism evidence="6 8">
    <name type="scientific">Mycolicibacter kumamotonensis</name>
    <dbReference type="NCBI Taxonomy" id="354243"/>
    <lineage>
        <taxon>Bacteria</taxon>
        <taxon>Bacillati</taxon>
        <taxon>Actinomycetota</taxon>
        <taxon>Actinomycetes</taxon>
        <taxon>Mycobacteriales</taxon>
        <taxon>Mycobacteriaceae</taxon>
        <taxon>Mycolicibacter</taxon>
    </lineage>
</organism>
<dbReference type="Gene3D" id="1.20.120.530">
    <property type="entry name" value="GntR ligand-binding domain-like"/>
    <property type="match status" value="1"/>
</dbReference>
<dbReference type="AlphaFoldDB" id="A0A1B8SCE5"/>
<dbReference type="CDD" id="cd07377">
    <property type="entry name" value="WHTH_GntR"/>
    <property type="match status" value="1"/>
</dbReference>
<dbReference type="Pfam" id="PF07729">
    <property type="entry name" value="FCD"/>
    <property type="match status" value="1"/>
</dbReference>
<comment type="caution">
    <text evidence="6">The sequence shown here is derived from an EMBL/GenBank/DDBJ whole genome shotgun (WGS) entry which is preliminary data.</text>
</comment>
<dbReference type="PRINTS" id="PR00035">
    <property type="entry name" value="HTHGNTR"/>
</dbReference>
<evidence type="ECO:0000256" key="3">
    <source>
        <dbReference type="ARBA" id="ARBA00023163"/>
    </source>
</evidence>
<keyword evidence="8" id="KW-1185">Reference proteome</keyword>
<name>A0A1B8SCE5_9MYCO</name>
<sequence length="238" mass="26207">MTLSRDAGFEPLSRPSTPELIAERLREAITRGRLAPGQQLGEASLAAQFEVSRGPLREAMQRLVAEGLLRSARNRGIFVVELTDDDVRDIYQARKTIERAAVTEILRDDPRQAAALLRAPVEAMRAAAARHDSTAVADADQEFHEVLVDCAGSPRLHRAMRTLLSETRILLGELEEAYPDLREQVTEHVVLRKAIGAGDETVAVRLIEEHMDDAVHRLLARRTRPASTGDGLPGSTGR</sequence>
<accession>A0A1B8SCE5</accession>
<dbReference type="GO" id="GO:0003700">
    <property type="term" value="F:DNA-binding transcription factor activity"/>
    <property type="evidence" value="ECO:0007669"/>
    <property type="project" value="InterPro"/>
</dbReference>
<reference evidence="5 10" key="3">
    <citation type="submission" date="2020-01" db="EMBL/GenBank/DDBJ databases">
        <authorList>
            <person name="Sanchez-Estrada R."/>
            <person name="Gonzalez-Y-Merchand J.A."/>
            <person name="Rivera-Gutierrez S."/>
        </authorList>
    </citation>
    <scope>NUCLEOTIDE SEQUENCE [LARGE SCALE GENOMIC DNA]</scope>
    <source>
        <strain evidence="5 10">CST 7247</strain>
    </source>
</reference>
<dbReference type="SUPFAM" id="SSF46785">
    <property type="entry name" value="Winged helix' DNA-binding domain"/>
    <property type="match status" value="1"/>
</dbReference>
<dbReference type="Proteomes" id="UP000192713">
    <property type="component" value="Unassembled WGS sequence"/>
</dbReference>
<dbReference type="Pfam" id="PF00392">
    <property type="entry name" value="GntR"/>
    <property type="match status" value="1"/>
</dbReference>
<keyword evidence="2" id="KW-0238">DNA-binding</keyword>
<dbReference type="SMART" id="SM00895">
    <property type="entry name" value="FCD"/>
    <property type="match status" value="1"/>
</dbReference>
<dbReference type="EMBL" id="LFOE01000032">
    <property type="protein sequence ID" value="OBY30400.1"/>
    <property type="molecule type" value="Genomic_DNA"/>
</dbReference>